<proteinExistence type="predicted"/>
<sequence length="128" mass="14506">MILRKYLSLLGIGSARVDLILPKESYKPGEQIKGHFLIEGGTIEQHIKRVECDLVMIDETDGTEKVVDTITILTSKMILSEETNQIPLTFRLPESVPALNKKSYRFKTKLTFDKGIESKDQDIIQIIS</sequence>
<evidence type="ECO:0000313" key="2">
    <source>
        <dbReference type="Proteomes" id="UP000185568"/>
    </source>
</evidence>
<name>A0A1Q8Q3Z2_9BACI</name>
<dbReference type="OrthoDB" id="2988706at2"/>
<comment type="caution">
    <text evidence="1">The sequence shown here is derived from an EMBL/GenBank/DDBJ whole genome shotgun (WGS) entry which is preliminary data.</text>
</comment>
<evidence type="ECO:0000313" key="1">
    <source>
        <dbReference type="EMBL" id="OLN22015.1"/>
    </source>
</evidence>
<gene>
    <name evidence="1" type="ORF">BTO30_11835</name>
</gene>
<dbReference type="Pfam" id="PF07070">
    <property type="entry name" value="Spo0M"/>
    <property type="match status" value="1"/>
</dbReference>
<dbReference type="Proteomes" id="UP000185568">
    <property type="component" value="Unassembled WGS sequence"/>
</dbReference>
<dbReference type="RefSeq" id="WP_075398942.1">
    <property type="nucleotide sequence ID" value="NZ_MSDU01000026.1"/>
</dbReference>
<dbReference type="AlphaFoldDB" id="A0A1Q8Q3Z2"/>
<dbReference type="EMBL" id="MSDU01000026">
    <property type="protein sequence ID" value="OLN22015.1"/>
    <property type="molecule type" value="Genomic_DNA"/>
</dbReference>
<dbReference type="PANTHER" id="PTHR40053:SF1">
    <property type="entry name" value="SPORULATION-CONTROL PROTEIN SPO0M"/>
    <property type="match status" value="1"/>
</dbReference>
<dbReference type="STRING" id="1714264.BTO30_11835"/>
<organism evidence="1 2">
    <name type="scientific">Domibacillus antri</name>
    <dbReference type="NCBI Taxonomy" id="1714264"/>
    <lineage>
        <taxon>Bacteria</taxon>
        <taxon>Bacillati</taxon>
        <taxon>Bacillota</taxon>
        <taxon>Bacilli</taxon>
        <taxon>Bacillales</taxon>
        <taxon>Bacillaceae</taxon>
        <taxon>Domibacillus</taxon>
    </lineage>
</organism>
<keyword evidence="2" id="KW-1185">Reference proteome</keyword>
<dbReference type="InterPro" id="IPR009776">
    <property type="entry name" value="Spore_0_M"/>
</dbReference>
<accession>A0A1Q8Q3Z2</accession>
<reference evidence="1 2" key="1">
    <citation type="submission" date="2016-12" db="EMBL/GenBank/DDBJ databases">
        <title>Domibacillus antri genome sequencing.</title>
        <authorList>
            <person name="Verma A."/>
            <person name="Krishnamurthi S."/>
        </authorList>
    </citation>
    <scope>NUCLEOTIDE SEQUENCE [LARGE SCALE GENOMIC DNA]</scope>
    <source>
        <strain evidence="1 2">XD80</strain>
    </source>
</reference>
<dbReference type="PANTHER" id="PTHR40053">
    <property type="entry name" value="SPORULATION-CONTROL PROTEIN SPO0M"/>
    <property type="match status" value="1"/>
</dbReference>
<protein>
    <submittedName>
        <fullName evidence="1">Sporulation protein</fullName>
    </submittedName>
</protein>